<protein>
    <submittedName>
        <fullName evidence="2">Pilus assembly protein PilP</fullName>
    </submittedName>
</protein>
<keyword evidence="3" id="KW-1185">Reference proteome</keyword>
<proteinExistence type="predicted"/>
<feature type="chain" id="PRO_5045446284" evidence="1">
    <location>
        <begin position="20"/>
        <end position="223"/>
    </location>
</feature>
<dbReference type="Proteomes" id="UP001165498">
    <property type="component" value="Unassembled WGS sequence"/>
</dbReference>
<gene>
    <name evidence="2" type="ORF">NM961_23360</name>
</gene>
<keyword evidence="1" id="KW-0732">Signal</keyword>
<name>A0ABT1QZE7_9GAMM</name>
<feature type="signal peptide" evidence="1">
    <location>
        <begin position="1"/>
        <end position="19"/>
    </location>
</feature>
<sequence length="223" mass="24382">MYRYGALPLLLAMATTVRAADSRPPAAALPPGWQALYTRALIVHVPPGANAQQLPSDDTQADTIRIGGMTLQVERGMPYLVAPREDVPPGNWPLRFTAAAAGRPAGLAATWNLDNAGRDIARLHLNFRDSRERELACRIAAGARPLGRSADLRLLRIVAAGKRRCALLRDGELQRRVCAGDYVTRHYGQVERIHAGSIVIRELFMTDSGGWRDERTTLTPSGQ</sequence>
<dbReference type="RefSeq" id="WP_255916839.1">
    <property type="nucleotide sequence ID" value="NZ_JANFQO010000043.1"/>
</dbReference>
<evidence type="ECO:0000256" key="1">
    <source>
        <dbReference type="SAM" id="SignalP"/>
    </source>
</evidence>
<evidence type="ECO:0000313" key="3">
    <source>
        <dbReference type="Proteomes" id="UP001165498"/>
    </source>
</evidence>
<accession>A0ABT1QZE7</accession>
<evidence type="ECO:0000313" key="2">
    <source>
        <dbReference type="EMBL" id="MCQ4167657.1"/>
    </source>
</evidence>
<dbReference type="EMBL" id="JANFQO010000043">
    <property type="protein sequence ID" value="MCQ4167657.1"/>
    <property type="molecule type" value="Genomic_DNA"/>
</dbReference>
<organism evidence="2 3">
    <name type="scientific">Tahibacter harae</name>
    <dbReference type="NCBI Taxonomy" id="2963937"/>
    <lineage>
        <taxon>Bacteria</taxon>
        <taxon>Pseudomonadati</taxon>
        <taxon>Pseudomonadota</taxon>
        <taxon>Gammaproteobacteria</taxon>
        <taxon>Lysobacterales</taxon>
        <taxon>Rhodanobacteraceae</taxon>
        <taxon>Tahibacter</taxon>
    </lineage>
</organism>
<dbReference type="InterPro" id="IPR007446">
    <property type="entry name" value="PilP"/>
</dbReference>
<comment type="caution">
    <text evidence="2">The sequence shown here is derived from an EMBL/GenBank/DDBJ whole genome shotgun (WGS) entry which is preliminary data.</text>
</comment>
<reference evidence="2" key="1">
    <citation type="submission" date="2022-07" db="EMBL/GenBank/DDBJ databases">
        <title>Tahibacter sp., a new gammaproteobacterium isolated from the silt sample collected at pig farm.</title>
        <authorList>
            <person name="Chen H."/>
        </authorList>
    </citation>
    <scope>NUCLEOTIDE SEQUENCE</scope>
    <source>
        <strain evidence="2">P2K</strain>
    </source>
</reference>
<dbReference type="Pfam" id="PF04351">
    <property type="entry name" value="PilP"/>
    <property type="match status" value="1"/>
</dbReference>
<dbReference type="Gene3D" id="2.30.30.830">
    <property type="match status" value="1"/>
</dbReference>